<accession>A0ABP5F263</accession>
<sequence length="159" mass="17102">MFVRPGGPVGNVDSVDHITLAGIRATPLSVDEVIDAVGEPRVGGTAFFIGTVRDHDHGRGVSALTYSAHPSAEAEMRRVMEKVVADTSEDGRPVWKVAALHRVGELRIGDIAVVVAAAAEHREEAFAACRRLIDDIKAEVPIWKHQVFDEGDAEWVGAC</sequence>
<proteinExistence type="predicted"/>
<evidence type="ECO:0000313" key="2">
    <source>
        <dbReference type="Proteomes" id="UP001501585"/>
    </source>
</evidence>
<name>A0ABP5F263_9ACTN</name>
<comment type="caution">
    <text evidence="1">The sequence shown here is derived from an EMBL/GenBank/DDBJ whole genome shotgun (WGS) entry which is preliminary data.</text>
</comment>
<dbReference type="SUPFAM" id="SSF54690">
    <property type="entry name" value="Molybdopterin synthase subunit MoaE"/>
    <property type="match status" value="1"/>
</dbReference>
<dbReference type="PANTHER" id="PTHR23404">
    <property type="entry name" value="MOLYBDOPTERIN SYNTHASE RELATED"/>
    <property type="match status" value="1"/>
</dbReference>
<dbReference type="CDD" id="cd00756">
    <property type="entry name" value="MoaE"/>
    <property type="match status" value="1"/>
</dbReference>
<reference evidence="2" key="1">
    <citation type="journal article" date="2019" name="Int. J. Syst. Evol. Microbiol.">
        <title>The Global Catalogue of Microorganisms (GCM) 10K type strain sequencing project: providing services to taxonomists for standard genome sequencing and annotation.</title>
        <authorList>
            <consortium name="The Broad Institute Genomics Platform"/>
            <consortium name="The Broad Institute Genome Sequencing Center for Infectious Disease"/>
            <person name="Wu L."/>
            <person name="Ma J."/>
        </authorList>
    </citation>
    <scope>NUCLEOTIDE SEQUENCE [LARGE SCALE GENOMIC DNA]</scope>
    <source>
        <strain evidence="2">JCM 15313</strain>
    </source>
</reference>
<organism evidence="1 2">
    <name type="scientific">Nocardiopsis rhodophaea</name>
    <dbReference type="NCBI Taxonomy" id="280238"/>
    <lineage>
        <taxon>Bacteria</taxon>
        <taxon>Bacillati</taxon>
        <taxon>Actinomycetota</taxon>
        <taxon>Actinomycetes</taxon>
        <taxon>Streptosporangiales</taxon>
        <taxon>Nocardiopsidaceae</taxon>
        <taxon>Nocardiopsis</taxon>
    </lineage>
</organism>
<dbReference type="Pfam" id="PF02391">
    <property type="entry name" value="MoaE"/>
    <property type="match status" value="1"/>
</dbReference>
<evidence type="ECO:0000313" key="1">
    <source>
        <dbReference type="EMBL" id="GAA2014249.1"/>
    </source>
</evidence>
<dbReference type="InterPro" id="IPR003448">
    <property type="entry name" value="Mopterin_biosynth_MoaE"/>
</dbReference>
<dbReference type="EMBL" id="BAAAPC010000027">
    <property type="protein sequence ID" value="GAA2014249.1"/>
    <property type="molecule type" value="Genomic_DNA"/>
</dbReference>
<gene>
    <name evidence="1" type="ORF">GCM10009799_48230</name>
</gene>
<protein>
    <submittedName>
        <fullName evidence="1">Molybdenum cofactor biosynthesis protein MoaE</fullName>
    </submittedName>
</protein>
<keyword evidence="2" id="KW-1185">Reference proteome</keyword>
<dbReference type="Proteomes" id="UP001501585">
    <property type="component" value="Unassembled WGS sequence"/>
</dbReference>
<dbReference type="InterPro" id="IPR036563">
    <property type="entry name" value="MoaE_sf"/>
</dbReference>
<dbReference type="Gene3D" id="3.90.1170.40">
    <property type="entry name" value="Molybdopterin biosynthesis MoaE subunit"/>
    <property type="match status" value="1"/>
</dbReference>